<comment type="caution">
    <text evidence="9">The sequence shown here is derived from an EMBL/GenBank/DDBJ whole genome shotgun (WGS) entry which is preliminary data.</text>
</comment>
<keyword evidence="7" id="KW-0472">Membrane</keyword>
<evidence type="ECO:0000256" key="6">
    <source>
        <dbReference type="ARBA" id="ARBA00022989"/>
    </source>
</evidence>
<keyword evidence="4 9" id="KW-0418">Kinase</keyword>
<dbReference type="EMBL" id="CACRXK020002012">
    <property type="protein sequence ID" value="CAB3992260.1"/>
    <property type="molecule type" value="Genomic_DNA"/>
</dbReference>
<dbReference type="GO" id="GO:0005789">
    <property type="term" value="C:endoplasmic reticulum membrane"/>
    <property type="evidence" value="ECO:0007669"/>
    <property type="project" value="TreeGrafter"/>
</dbReference>
<dbReference type="GO" id="GO:0019200">
    <property type="term" value="F:carbohydrate kinase activity"/>
    <property type="evidence" value="ECO:0007669"/>
    <property type="project" value="InterPro"/>
</dbReference>
<keyword evidence="10" id="KW-1185">Reference proteome</keyword>
<keyword evidence="3" id="KW-0547">Nucleotide-binding</keyword>
<organism evidence="9 10">
    <name type="scientific">Paramuricea clavata</name>
    <name type="common">Red gorgonian</name>
    <name type="synonym">Violescent sea-whip</name>
    <dbReference type="NCBI Taxonomy" id="317549"/>
    <lineage>
        <taxon>Eukaryota</taxon>
        <taxon>Metazoa</taxon>
        <taxon>Cnidaria</taxon>
        <taxon>Anthozoa</taxon>
        <taxon>Octocorallia</taxon>
        <taxon>Malacalcyonacea</taxon>
        <taxon>Plexauridae</taxon>
        <taxon>Paramuricea</taxon>
    </lineage>
</organism>
<keyword evidence="1" id="KW-0808">Transferase</keyword>
<dbReference type="Gene3D" id="1.10.510.10">
    <property type="entry name" value="Transferase(Phosphotransferase) domain 1"/>
    <property type="match status" value="1"/>
</dbReference>
<dbReference type="PANTHER" id="PTHR22618:SF2">
    <property type="entry name" value="PROTEIN O-MANNOSE KINASE"/>
    <property type="match status" value="1"/>
</dbReference>
<dbReference type="SUPFAM" id="SSF56112">
    <property type="entry name" value="Protein kinase-like (PK-like)"/>
    <property type="match status" value="1"/>
</dbReference>
<evidence type="ECO:0000313" key="10">
    <source>
        <dbReference type="Proteomes" id="UP001152795"/>
    </source>
</evidence>
<evidence type="ECO:0000256" key="4">
    <source>
        <dbReference type="ARBA" id="ARBA00022777"/>
    </source>
</evidence>
<evidence type="ECO:0000256" key="7">
    <source>
        <dbReference type="ARBA" id="ARBA00023136"/>
    </source>
</evidence>
<reference evidence="9" key="1">
    <citation type="submission" date="2020-04" db="EMBL/GenBank/DDBJ databases">
        <authorList>
            <person name="Alioto T."/>
            <person name="Alioto T."/>
            <person name="Gomez Garrido J."/>
        </authorList>
    </citation>
    <scope>NUCLEOTIDE SEQUENCE</scope>
    <source>
        <strain evidence="9">A484AB</strain>
    </source>
</reference>
<evidence type="ECO:0000256" key="3">
    <source>
        <dbReference type="ARBA" id="ARBA00022741"/>
    </source>
</evidence>
<dbReference type="OrthoDB" id="4062651at2759"/>
<comment type="subcellular location">
    <subcellularLocation>
        <location evidence="8">Endomembrane system</location>
        <topology evidence="8">Single-pass membrane protein</topology>
    </subcellularLocation>
</comment>
<evidence type="ECO:0000256" key="8">
    <source>
        <dbReference type="ARBA" id="ARBA00037847"/>
    </source>
</evidence>
<name>A0A6S7H7D2_PARCT</name>
<sequence>MTVKNFVLYLFISSVILLIFVVYWRQFSNSEHESSFQTTERLPKASTKHLEQCKEGYSFSQIDNSCLPCEKGSFSFKSWIGCHPWLDCTDIEMNVRTRGLLSTASHNNAVKSIYLADWHGYTVVYMKCSSAIYWDDCRHNTRMIKGLQGSELIVQLLGTCEEKQEMVITYYHHGSADKLNQILPHLHTNEELNIRIQLARDYLRILVFLHDSPLGVRVMCDTNDLIKTLSQFLITDDLHLIVNDLDALPKVDHQLGQLVKCGHRELYGWFVAPEQRWPFDDKPFNGLEMPGYDEKIDIWRIPNVVVWFLGDSLDGLRIKAKLKYLFNSCKAIDPKLRPSASEVLKRFEENVS</sequence>
<dbReference type="PANTHER" id="PTHR22618">
    <property type="entry name" value="PROTEIN O-MANNOSE KINASE"/>
    <property type="match status" value="1"/>
</dbReference>
<accession>A0A6S7H7D2</accession>
<evidence type="ECO:0000256" key="2">
    <source>
        <dbReference type="ARBA" id="ARBA00022692"/>
    </source>
</evidence>
<evidence type="ECO:0000313" key="9">
    <source>
        <dbReference type="EMBL" id="CAB3992260.1"/>
    </source>
</evidence>
<keyword evidence="2" id="KW-0812">Transmembrane</keyword>
<protein>
    <submittedName>
        <fullName evidence="9">O-mannose kinase-like</fullName>
    </submittedName>
</protein>
<dbReference type="Proteomes" id="UP001152795">
    <property type="component" value="Unassembled WGS sequence"/>
</dbReference>
<evidence type="ECO:0000256" key="5">
    <source>
        <dbReference type="ARBA" id="ARBA00022840"/>
    </source>
</evidence>
<gene>
    <name evidence="9" type="ORF">PACLA_8A013813</name>
</gene>
<dbReference type="InterPro" id="IPR039318">
    <property type="entry name" value="POMK"/>
</dbReference>
<dbReference type="GO" id="GO:0016773">
    <property type="term" value="F:phosphotransferase activity, alcohol group as acceptor"/>
    <property type="evidence" value="ECO:0007669"/>
    <property type="project" value="TreeGrafter"/>
</dbReference>
<evidence type="ECO:0000256" key="1">
    <source>
        <dbReference type="ARBA" id="ARBA00022679"/>
    </source>
</evidence>
<dbReference type="InterPro" id="IPR011009">
    <property type="entry name" value="Kinase-like_dom_sf"/>
</dbReference>
<proteinExistence type="predicted"/>
<keyword evidence="5" id="KW-0067">ATP-binding</keyword>
<keyword evidence="6" id="KW-1133">Transmembrane helix</keyword>
<dbReference type="GO" id="GO:0006493">
    <property type="term" value="P:protein O-linked glycosylation"/>
    <property type="evidence" value="ECO:0007669"/>
    <property type="project" value="InterPro"/>
</dbReference>
<dbReference type="GO" id="GO:0005524">
    <property type="term" value="F:ATP binding"/>
    <property type="evidence" value="ECO:0007669"/>
    <property type="project" value="UniProtKB-KW"/>
</dbReference>
<dbReference type="AlphaFoldDB" id="A0A6S7H7D2"/>